<protein>
    <submittedName>
        <fullName evidence="1">Uncharacterized protein</fullName>
    </submittedName>
</protein>
<dbReference type="EMBL" id="KL584979">
    <property type="protein sequence ID" value="KEQ86044.1"/>
    <property type="molecule type" value="Genomic_DNA"/>
</dbReference>
<dbReference type="Proteomes" id="UP000030706">
    <property type="component" value="Unassembled WGS sequence"/>
</dbReference>
<dbReference type="GeneID" id="40741544"/>
<evidence type="ECO:0000313" key="2">
    <source>
        <dbReference type="Proteomes" id="UP000030706"/>
    </source>
</evidence>
<reference evidence="1 2" key="1">
    <citation type="journal article" date="2014" name="BMC Genomics">
        <title>Genome sequencing of four Aureobasidium pullulans varieties: biotechnological potential, stress tolerance, and description of new species.</title>
        <authorList>
            <person name="Gostin Ar C."/>
            <person name="Ohm R.A."/>
            <person name="Kogej T."/>
            <person name="Sonjak S."/>
            <person name="Turk M."/>
            <person name="Zajc J."/>
            <person name="Zalar P."/>
            <person name="Grube M."/>
            <person name="Sun H."/>
            <person name="Han J."/>
            <person name="Sharma A."/>
            <person name="Chiniquy J."/>
            <person name="Ngan C.Y."/>
            <person name="Lipzen A."/>
            <person name="Barry K."/>
            <person name="Grigoriev I.V."/>
            <person name="Gunde-Cimerman N."/>
        </authorList>
    </citation>
    <scope>NUCLEOTIDE SEQUENCE [LARGE SCALE GENOMIC DNA]</scope>
    <source>
        <strain evidence="1 2">EXF-150</strain>
    </source>
</reference>
<dbReference type="AlphaFoldDB" id="A0A074XQX2"/>
<proteinExistence type="predicted"/>
<evidence type="ECO:0000313" key="1">
    <source>
        <dbReference type="EMBL" id="KEQ86044.1"/>
    </source>
</evidence>
<dbReference type="HOGENOM" id="CLU_1651806_0_0_1"/>
<sequence>MNLRLANHRLSGSATSSLARNYMFNISMLFTHHSLELLGKICAHPVIGCSIRNLHLVCGRVSPEHIRDLIDSWKEIGIDPEEGVEDVRTARRKIYECMDRSNREFQLEMSGEAAGLLMNAFKSLKLHNTPVTLDISEREIPEGGDIWLPRRPTIGEGHAL</sequence>
<dbReference type="RefSeq" id="XP_029762231.1">
    <property type="nucleotide sequence ID" value="XM_029899238.1"/>
</dbReference>
<name>A0A074XQX2_AURPU</name>
<organism evidence="1 2">
    <name type="scientific">Aureobasidium pullulans EXF-150</name>
    <dbReference type="NCBI Taxonomy" id="1043002"/>
    <lineage>
        <taxon>Eukaryota</taxon>
        <taxon>Fungi</taxon>
        <taxon>Dikarya</taxon>
        <taxon>Ascomycota</taxon>
        <taxon>Pezizomycotina</taxon>
        <taxon>Dothideomycetes</taxon>
        <taxon>Dothideomycetidae</taxon>
        <taxon>Dothideales</taxon>
        <taxon>Saccotheciaceae</taxon>
        <taxon>Aureobasidium</taxon>
    </lineage>
</organism>
<dbReference type="STRING" id="1043002.A0A074XQX2"/>
<keyword evidence="2" id="KW-1185">Reference proteome</keyword>
<gene>
    <name evidence="1" type="ORF">M438DRAFT_189393</name>
</gene>
<accession>A0A074XQX2</accession>